<dbReference type="Proteomes" id="UP000536179">
    <property type="component" value="Unassembled WGS sequence"/>
</dbReference>
<dbReference type="GO" id="GO:0009245">
    <property type="term" value="P:lipid A biosynthetic process"/>
    <property type="evidence" value="ECO:0007669"/>
    <property type="project" value="TreeGrafter"/>
</dbReference>
<dbReference type="SUPFAM" id="SSF56300">
    <property type="entry name" value="Metallo-dependent phosphatases"/>
    <property type="match status" value="1"/>
</dbReference>
<evidence type="ECO:0000256" key="6">
    <source>
        <dbReference type="SAM" id="MobiDB-lite"/>
    </source>
</evidence>
<proteinExistence type="predicted"/>
<evidence type="ECO:0000259" key="7">
    <source>
        <dbReference type="Pfam" id="PF00149"/>
    </source>
</evidence>
<keyword evidence="9" id="KW-1185">Reference proteome</keyword>
<dbReference type="RefSeq" id="WP_184304597.1">
    <property type="nucleotide sequence ID" value="NZ_JACHXU010000006.1"/>
</dbReference>
<dbReference type="PANTHER" id="PTHR34990">
    <property type="entry name" value="UDP-2,3-DIACYLGLUCOSAMINE HYDROLASE-RELATED"/>
    <property type="match status" value="1"/>
</dbReference>
<comment type="caution">
    <text evidence="8">The sequence shown here is derived from an EMBL/GenBank/DDBJ whole genome shotgun (WGS) entry which is preliminary data.</text>
</comment>
<dbReference type="GO" id="GO:0046872">
    <property type="term" value="F:metal ion binding"/>
    <property type="evidence" value="ECO:0007669"/>
    <property type="project" value="UniProtKB-KW"/>
</dbReference>
<sequence length="282" mass="31999">MAKHSTKTEVRTVLISDVHLGSKHSQSKQCLEFLRSYSPKKVYLVGDFIDGWRCNQGWHWSDECNEIIEHLEALIKEGTEVYYVPGNHDSFLRSEHSLEMLPGKFADVQFANEFVFESAGGWRFLITHGDLFDMVETQAQWVSKVTSFAYDSVLSANRLFNRLPTRRRKNPYGACAALKSAVKRVVMMLSGFEAAIMQHARDQDCDGVICGHIHTPAIVYSEEMLYCNTGDWVENCTGLVEHLDGSIRLESIYGSPRMLELPTHPRQRASASSARDRFAACR</sequence>
<keyword evidence="4" id="KW-0472">Membrane</keyword>
<keyword evidence="1" id="KW-1003">Cell membrane</keyword>
<dbReference type="InterPro" id="IPR004843">
    <property type="entry name" value="Calcineurin-like_PHP"/>
</dbReference>
<evidence type="ECO:0000256" key="3">
    <source>
        <dbReference type="ARBA" id="ARBA00022723"/>
    </source>
</evidence>
<evidence type="ECO:0000256" key="2">
    <source>
        <dbReference type="ARBA" id="ARBA00022519"/>
    </source>
</evidence>
<protein>
    <submittedName>
        <fullName evidence="8">UDP-2,3-diacylglucosamine pyrophosphatase LpxH</fullName>
    </submittedName>
</protein>
<dbReference type="CDD" id="cd07398">
    <property type="entry name" value="MPP_YbbF-LpxH"/>
    <property type="match status" value="1"/>
</dbReference>
<organism evidence="8 9">
    <name type="scientific">Aporhodopirellula rubra</name>
    <dbReference type="NCBI Taxonomy" id="980271"/>
    <lineage>
        <taxon>Bacteria</taxon>
        <taxon>Pseudomonadati</taxon>
        <taxon>Planctomycetota</taxon>
        <taxon>Planctomycetia</taxon>
        <taxon>Pirellulales</taxon>
        <taxon>Pirellulaceae</taxon>
        <taxon>Aporhodopirellula</taxon>
    </lineage>
</organism>
<evidence type="ECO:0000313" key="9">
    <source>
        <dbReference type="Proteomes" id="UP000536179"/>
    </source>
</evidence>
<dbReference type="EMBL" id="JACHXU010000006">
    <property type="protein sequence ID" value="MBB3206233.1"/>
    <property type="molecule type" value="Genomic_DNA"/>
</dbReference>
<dbReference type="Gene3D" id="3.60.21.10">
    <property type="match status" value="1"/>
</dbReference>
<accession>A0A7W5DY47</accession>
<keyword evidence="5" id="KW-0464">Manganese</keyword>
<dbReference type="PANTHER" id="PTHR34990:SF2">
    <property type="entry name" value="BLL8164 PROTEIN"/>
    <property type="match status" value="1"/>
</dbReference>
<evidence type="ECO:0000313" key="8">
    <source>
        <dbReference type="EMBL" id="MBB3206233.1"/>
    </source>
</evidence>
<dbReference type="InterPro" id="IPR043461">
    <property type="entry name" value="LpxH-like"/>
</dbReference>
<evidence type="ECO:0000256" key="5">
    <source>
        <dbReference type="ARBA" id="ARBA00023211"/>
    </source>
</evidence>
<dbReference type="GO" id="GO:0016020">
    <property type="term" value="C:membrane"/>
    <property type="evidence" value="ECO:0007669"/>
    <property type="project" value="GOC"/>
</dbReference>
<reference evidence="8 9" key="1">
    <citation type="submission" date="2020-08" db="EMBL/GenBank/DDBJ databases">
        <title>Genomic Encyclopedia of Type Strains, Phase III (KMG-III): the genomes of soil and plant-associated and newly described type strains.</title>
        <authorList>
            <person name="Whitman W."/>
        </authorList>
    </citation>
    <scope>NUCLEOTIDE SEQUENCE [LARGE SCALE GENOMIC DNA]</scope>
    <source>
        <strain evidence="8 9">CECT 8075</strain>
    </source>
</reference>
<dbReference type="InterPro" id="IPR029052">
    <property type="entry name" value="Metallo-depent_PP-like"/>
</dbReference>
<feature type="domain" description="Calcineurin-like phosphoesterase" evidence="7">
    <location>
        <begin position="11"/>
        <end position="216"/>
    </location>
</feature>
<evidence type="ECO:0000256" key="4">
    <source>
        <dbReference type="ARBA" id="ARBA00023136"/>
    </source>
</evidence>
<keyword evidence="2" id="KW-0997">Cell inner membrane</keyword>
<name>A0A7W5DY47_9BACT</name>
<dbReference type="Pfam" id="PF00149">
    <property type="entry name" value="Metallophos"/>
    <property type="match status" value="1"/>
</dbReference>
<gene>
    <name evidence="8" type="ORF">FHS27_002042</name>
</gene>
<feature type="region of interest" description="Disordered" evidence="6">
    <location>
        <begin position="263"/>
        <end position="282"/>
    </location>
</feature>
<keyword evidence="3" id="KW-0479">Metal-binding</keyword>
<evidence type="ECO:0000256" key="1">
    <source>
        <dbReference type="ARBA" id="ARBA00022475"/>
    </source>
</evidence>
<dbReference type="AlphaFoldDB" id="A0A7W5DY47"/>
<dbReference type="GO" id="GO:0008758">
    <property type="term" value="F:UDP-2,3-diacylglucosamine hydrolase activity"/>
    <property type="evidence" value="ECO:0007669"/>
    <property type="project" value="TreeGrafter"/>
</dbReference>